<protein>
    <recommendedName>
        <fullName evidence="3">Lipoprotein</fullName>
    </recommendedName>
</protein>
<evidence type="ECO:0000313" key="1">
    <source>
        <dbReference type="EMBL" id="KIF80190.1"/>
    </source>
</evidence>
<reference evidence="1 2" key="1">
    <citation type="submission" date="2014-12" db="EMBL/GenBank/DDBJ databases">
        <title>Denitrispirillum autotrophicum gen. nov., sp. nov., Denitrifying, Facultatively Autotrophic Bacteria Isolated from Rice Paddy Soil.</title>
        <authorList>
            <person name="Ishii S."/>
            <person name="Ashida N."/>
            <person name="Ohno H."/>
            <person name="Otsuka S."/>
            <person name="Yokota A."/>
            <person name="Senoo K."/>
        </authorList>
    </citation>
    <scope>NUCLEOTIDE SEQUENCE [LARGE SCALE GENOMIC DNA]</scope>
    <source>
        <strain evidence="1 2">TSA66</strain>
    </source>
</reference>
<evidence type="ECO:0008006" key="3">
    <source>
        <dbReference type="Google" id="ProtNLM"/>
    </source>
</evidence>
<evidence type="ECO:0000313" key="2">
    <source>
        <dbReference type="Proteomes" id="UP000031572"/>
    </source>
</evidence>
<gene>
    <name evidence="1" type="ORF">TSA66_04185</name>
</gene>
<dbReference type="EMBL" id="JWJG01000028">
    <property type="protein sequence ID" value="KIF80190.1"/>
    <property type="molecule type" value="Genomic_DNA"/>
</dbReference>
<keyword evidence="2" id="KW-1185">Reference proteome</keyword>
<dbReference type="AlphaFoldDB" id="A0A0C2BG18"/>
<sequence length="76" mass="8160">MQSTFRASDSGQAVFQNTTATGTEQLLVTLHPGSDSMAHIQIKEDVSGGLVSTSISINQSNLQKLVEWLRDQGAVQ</sequence>
<organism evidence="1 2">
    <name type="scientific">Noviherbaspirillum autotrophicum</name>
    <dbReference type="NCBI Taxonomy" id="709839"/>
    <lineage>
        <taxon>Bacteria</taxon>
        <taxon>Pseudomonadati</taxon>
        <taxon>Pseudomonadota</taxon>
        <taxon>Betaproteobacteria</taxon>
        <taxon>Burkholderiales</taxon>
        <taxon>Oxalobacteraceae</taxon>
        <taxon>Noviherbaspirillum</taxon>
    </lineage>
</organism>
<dbReference type="OrthoDB" id="8778206at2"/>
<comment type="caution">
    <text evidence="1">The sequence shown here is derived from an EMBL/GenBank/DDBJ whole genome shotgun (WGS) entry which is preliminary data.</text>
</comment>
<name>A0A0C2BG18_9BURK</name>
<dbReference type="RefSeq" id="WP_040039104.1">
    <property type="nucleotide sequence ID" value="NZ_JWJG01000028.1"/>
</dbReference>
<dbReference type="Proteomes" id="UP000031572">
    <property type="component" value="Unassembled WGS sequence"/>
</dbReference>
<accession>A0A0C2BG18</accession>
<proteinExistence type="predicted"/>